<accession>A0A6A2YD56</accession>
<dbReference type="Pfam" id="PF01080">
    <property type="entry name" value="Presenilin"/>
    <property type="match status" value="1"/>
</dbReference>
<sequence length="103" mass="11278">MRLGRLRIMILHRDLFKDGFGEQVSERDAELSAPLIDRRMDGQDGVSAESLMLEGMGLGSSGAIKLGLGDFIFYSVLVSRAAMYDFMTVYGCYLAIVAGLALH</sequence>
<evidence type="ECO:0000313" key="2">
    <source>
        <dbReference type="EMBL" id="KAE8673519.1"/>
    </source>
</evidence>
<dbReference type="InterPro" id="IPR042524">
    <property type="entry name" value="Presenilin_C"/>
</dbReference>
<proteinExistence type="predicted"/>
<keyword evidence="1" id="KW-0472">Membrane</keyword>
<dbReference type="GO" id="GO:0070765">
    <property type="term" value="C:gamma-secretase complex"/>
    <property type="evidence" value="ECO:0007669"/>
    <property type="project" value="TreeGrafter"/>
</dbReference>
<protein>
    <submittedName>
        <fullName evidence="2">Uncharacterized protein</fullName>
    </submittedName>
</protein>
<keyword evidence="1" id="KW-1133">Transmembrane helix</keyword>
<reference evidence="2" key="1">
    <citation type="submission" date="2019-09" db="EMBL/GenBank/DDBJ databases">
        <title>Draft genome information of white flower Hibiscus syriacus.</title>
        <authorList>
            <person name="Kim Y.-M."/>
        </authorList>
    </citation>
    <scope>NUCLEOTIDE SEQUENCE [LARGE SCALE GENOMIC DNA]</scope>
    <source>
        <strain evidence="2">YM2019G1</strain>
    </source>
</reference>
<comment type="caution">
    <text evidence="2">The sequence shown here is derived from an EMBL/GenBank/DDBJ whole genome shotgun (WGS) entry which is preliminary data.</text>
</comment>
<dbReference type="Gene3D" id="1.10.472.100">
    <property type="entry name" value="Presenilin"/>
    <property type="match status" value="1"/>
</dbReference>
<keyword evidence="1" id="KW-0812">Transmembrane</keyword>
<gene>
    <name evidence="2" type="ORF">F3Y22_tig00111780pilonHSYRG00038</name>
</gene>
<evidence type="ECO:0000256" key="1">
    <source>
        <dbReference type="SAM" id="Phobius"/>
    </source>
</evidence>
<dbReference type="PANTHER" id="PTHR10202:SF13">
    <property type="entry name" value="PRESENILIN HOMOLOG"/>
    <property type="match status" value="1"/>
</dbReference>
<organism evidence="2 3">
    <name type="scientific">Hibiscus syriacus</name>
    <name type="common">Rose of Sharon</name>
    <dbReference type="NCBI Taxonomy" id="106335"/>
    <lineage>
        <taxon>Eukaryota</taxon>
        <taxon>Viridiplantae</taxon>
        <taxon>Streptophyta</taxon>
        <taxon>Embryophyta</taxon>
        <taxon>Tracheophyta</taxon>
        <taxon>Spermatophyta</taxon>
        <taxon>Magnoliopsida</taxon>
        <taxon>eudicotyledons</taxon>
        <taxon>Gunneridae</taxon>
        <taxon>Pentapetalae</taxon>
        <taxon>rosids</taxon>
        <taxon>malvids</taxon>
        <taxon>Malvales</taxon>
        <taxon>Malvaceae</taxon>
        <taxon>Malvoideae</taxon>
        <taxon>Hibiscus</taxon>
    </lineage>
</organism>
<evidence type="ECO:0000313" key="3">
    <source>
        <dbReference type="Proteomes" id="UP000436088"/>
    </source>
</evidence>
<feature type="transmembrane region" description="Helical" evidence="1">
    <location>
        <begin position="82"/>
        <end position="102"/>
    </location>
</feature>
<dbReference type="Proteomes" id="UP000436088">
    <property type="component" value="Unassembled WGS sequence"/>
</dbReference>
<keyword evidence="3" id="KW-1185">Reference proteome</keyword>
<dbReference type="EMBL" id="VEPZ02001426">
    <property type="protein sequence ID" value="KAE8673519.1"/>
    <property type="molecule type" value="Genomic_DNA"/>
</dbReference>
<name>A0A6A2YD56_HIBSY</name>
<dbReference type="GO" id="GO:0006509">
    <property type="term" value="P:membrane protein ectodomain proteolysis"/>
    <property type="evidence" value="ECO:0007669"/>
    <property type="project" value="TreeGrafter"/>
</dbReference>
<dbReference type="GO" id="GO:0016485">
    <property type="term" value="P:protein processing"/>
    <property type="evidence" value="ECO:0007669"/>
    <property type="project" value="InterPro"/>
</dbReference>
<dbReference type="GO" id="GO:0042500">
    <property type="term" value="F:aspartic endopeptidase activity, intramembrane cleaving"/>
    <property type="evidence" value="ECO:0007669"/>
    <property type="project" value="InterPro"/>
</dbReference>
<dbReference type="PANTHER" id="PTHR10202">
    <property type="entry name" value="PRESENILIN"/>
    <property type="match status" value="1"/>
</dbReference>
<dbReference type="AlphaFoldDB" id="A0A6A2YD56"/>
<dbReference type="InterPro" id="IPR001108">
    <property type="entry name" value="Peptidase_A22A"/>
</dbReference>